<keyword evidence="3" id="KW-1185">Reference proteome</keyword>
<protein>
    <submittedName>
        <fullName evidence="2">Uncharacterized protein</fullName>
    </submittedName>
</protein>
<sequence length="131" mass="13627">MKRSNTLLGLGLGLALLGSAPAVAGGKFSFPVTINPSVRWASGLLSEARNSADSVQRITITINATTTSEIGMVFFQDAAGTMAICTTQNPILLAVMKTARSDAGITAQWDVSGICTHINVDNSSTFSPKLP</sequence>
<dbReference type="RefSeq" id="WP_193429973.1">
    <property type="nucleotide sequence ID" value="NZ_CBCSIP010000220.1"/>
</dbReference>
<reference evidence="2 3" key="1">
    <citation type="submission" date="2020-02" db="EMBL/GenBank/DDBJ databases">
        <authorList>
            <person name="Babadi Z.K."/>
            <person name="Risdian C."/>
            <person name="Ebrahimipour G.H."/>
            <person name="Wink J."/>
        </authorList>
    </citation>
    <scope>NUCLEOTIDE SEQUENCE [LARGE SCALE GENOMIC DNA]</scope>
    <source>
        <strain evidence="2 3">ZKHCc1 1396</strain>
    </source>
</reference>
<name>A0ABR9PXY5_9BACT</name>
<evidence type="ECO:0000313" key="3">
    <source>
        <dbReference type="Proteomes" id="UP001516472"/>
    </source>
</evidence>
<keyword evidence="1" id="KW-0732">Signal</keyword>
<evidence type="ECO:0000256" key="1">
    <source>
        <dbReference type="SAM" id="SignalP"/>
    </source>
</evidence>
<comment type="caution">
    <text evidence="2">The sequence shown here is derived from an EMBL/GenBank/DDBJ whole genome shotgun (WGS) entry which is preliminary data.</text>
</comment>
<feature type="signal peptide" evidence="1">
    <location>
        <begin position="1"/>
        <end position="24"/>
    </location>
</feature>
<organism evidence="2 3">
    <name type="scientific">Corallococcus soli</name>
    <dbReference type="NCBI Taxonomy" id="2710757"/>
    <lineage>
        <taxon>Bacteria</taxon>
        <taxon>Pseudomonadati</taxon>
        <taxon>Myxococcota</taxon>
        <taxon>Myxococcia</taxon>
        <taxon>Myxococcales</taxon>
        <taxon>Cystobacterineae</taxon>
        <taxon>Myxococcaceae</taxon>
        <taxon>Corallococcus</taxon>
    </lineage>
</organism>
<dbReference type="Proteomes" id="UP001516472">
    <property type="component" value="Unassembled WGS sequence"/>
</dbReference>
<gene>
    <name evidence="2" type="ORF">G4177_32010</name>
</gene>
<dbReference type="EMBL" id="JAAIYO010000014">
    <property type="protein sequence ID" value="MBE4752792.1"/>
    <property type="molecule type" value="Genomic_DNA"/>
</dbReference>
<proteinExistence type="predicted"/>
<feature type="chain" id="PRO_5046935105" evidence="1">
    <location>
        <begin position="25"/>
        <end position="131"/>
    </location>
</feature>
<accession>A0ABR9PXY5</accession>
<evidence type="ECO:0000313" key="2">
    <source>
        <dbReference type="EMBL" id="MBE4752792.1"/>
    </source>
</evidence>